<feature type="transmembrane region" description="Helical" evidence="19">
    <location>
        <begin position="291"/>
        <end position="314"/>
    </location>
</feature>
<evidence type="ECO:0000256" key="7">
    <source>
        <dbReference type="ARBA" id="ARBA00022660"/>
    </source>
</evidence>
<feature type="transmembrane region" description="Helical" evidence="19">
    <location>
        <begin position="326"/>
        <end position="342"/>
    </location>
</feature>
<dbReference type="GO" id="GO:0046872">
    <property type="term" value="F:metal ion binding"/>
    <property type="evidence" value="ECO:0007669"/>
    <property type="project" value="UniProtKB-UniRule"/>
</dbReference>
<keyword evidence="11 19" id="KW-0249">Electron transport</keyword>
<evidence type="ECO:0000256" key="1">
    <source>
        <dbReference type="ARBA" id="ARBA00002566"/>
    </source>
</evidence>
<dbReference type="CDD" id="cd00284">
    <property type="entry name" value="Cytochrome_b_N"/>
    <property type="match status" value="1"/>
</dbReference>
<dbReference type="InterPro" id="IPR027387">
    <property type="entry name" value="Cytb/b6-like_sf"/>
</dbReference>
<feature type="binding site" description="axial binding residue" evidence="18">
    <location>
        <position position="86"/>
    </location>
    <ligand>
        <name>heme b</name>
        <dbReference type="ChEBI" id="CHEBI:60344"/>
        <label>b562</label>
    </ligand>
    <ligandPart>
        <name>Fe</name>
        <dbReference type="ChEBI" id="CHEBI:18248"/>
    </ligandPart>
</feature>
<evidence type="ECO:0000256" key="12">
    <source>
        <dbReference type="ARBA" id="ARBA00022989"/>
    </source>
</evidence>
<comment type="subunit">
    <text evidence="3">The main subunits of complex b-c1 are: cytochrome b, cytochrome c1 and the Rieske protein.</text>
</comment>
<keyword evidence="9 18" id="KW-0479">Metal-binding</keyword>
<keyword evidence="13 18" id="KW-0408">Iron</keyword>
<feature type="domain" description="Cytochrome b/b6 N-terminal region profile" evidence="20">
    <location>
        <begin position="4"/>
        <end position="212"/>
    </location>
</feature>
<evidence type="ECO:0000256" key="5">
    <source>
        <dbReference type="ARBA" id="ARBA00022448"/>
    </source>
</evidence>
<evidence type="ECO:0000256" key="16">
    <source>
        <dbReference type="ARBA" id="ARBA00023136"/>
    </source>
</evidence>
<keyword evidence="7 19" id="KW-0679">Respiratory chain</keyword>
<dbReference type="AlphaFoldDB" id="A0A7R6D8J8"/>
<dbReference type="CDD" id="cd00290">
    <property type="entry name" value="cytochrome_b_C"/>
    <property type="match status" value="1"/>
</dbReference>
<dbReference type="PROSITE" id="PS51003">
    <property type="entry name" value="CYTB_CTER"/>
    <property type="match status" value="1"/>
</dbReference>
<dbReference type="GO" id="GO:0006122">
    <property type="term" value="P:mitochondrial electron transport, ubiquinol to cytochrome c"/>
    <property type="evidence" value="ECO:0007669"/>
    <property type="project" value="TreeGrafter"/>
</dbReference>
<dbReference type="SUPFAM" id="SSF81648">
    <property type="entry name" value="a domain/subunit of cytochrome bc1 complex (Ubiquinol-cytochrome c reductase)"/>
    <property type="match status" value="1"/>
</dbReference>
<protein>
    <recommendedName>
        <fullName evidence="4 19">Cytochrome b</fullName>
    </recommendedName>
</protein>
<keyword evidence="8 19" id="KW-0812">Transmembrane</keyword>
<proteinExistence type="inferred from homology"/>
<comment type="similarity">
    <text evidence="19">Belongs to the cytochrome b family.</text>
</comment>
<comment type="subcellular location">
    <subcellularLocation>
        <location evidence="2">Mitochondrion inner membrane</location>
        <topology evidence="2">Multi-pass membrane protein</topology>
    </subcellularLocation>
</comment>
<feature type="transmembrane region" description="Helical" evidence="19">
    <location>
        <begin position="116"/>
        <end position="136"/>
    </location>
</feature>
<dbReference type="InterPro" id="IPR030689">
    <property type="entry name" value="Cytochrome_b"/>
</dbReference>
<dbReference type="InterPro" id="IPR036150">
    <property type="entry name" value="Cyt_b/b6_C_sf"/>
</dbReference>
<evidence type="ECO:0000256" key="14">
    <source>
        <dbReference type="ARBA" id="ARBA00023075"/>
    </source>
</evidence>
<evidence type="ECO:0000256" key="19">
    <source>
        <dbReference type="RuleBase" id="RU362117"/>
    </source>
</evidence>
<feature type="transmembrane region" description="Helical" evidence="19">
    <location>
        <begin position="39"/>
        <end position="59"/>
    </location>
</feature>
<feature type="transmembrane region" description="Helical" evidence="19">
    <location>
        <begin position="223"/>
        <end position="249"/>
    </location>
</feature>
<sequence>MLMMMNLRKDHIIFKGFNMMLVDMPIPLNISFMWNMGSFMGFCLFMQIITGLFLSMHYSPEVIFSFQSISHISRDVNQGVFIRIFHANFVSLFFILLYIHIGRGLYYGSYFYKEVWNSGIIIIFILMAIAFMGYVLPWGQMSFWGATVITNLISAIPYFGKSIVTWIWGGFSIEQATLSRFFVFHFILPFMLLILVTIHILFLHESGSSQPLGSYMFQDKTPFHFYFSFKDIFFILVILLFFCSFFIYYPFFLGDCENFIEANPLLTPIHIQPEWYFLFAYALLRAVPNKLGGVISLLASILILFVFILLKEIIMQSCFSLTKKNIYWMLVTIFFLLTWLGARPVEFPYLILSQLVSILYFMTFICFMYDVKMYIKFIYI</sequence>
<comment type="function">
    <text evidence="1 19">Component of the ubiquinol-cytochrome c reductase complex (complex III or cytochrome b-c1 complex) that is part of the mitochondrial respiratory chain. The b-c1 complex mediates electron transfer from ubiquinol to cytochrome c. Contributes to the generation of a proton gradient across the mitochondrial membrane that is then used for ATP synthesis.</text>
</comment>
<accession>A0A7R6D8J8</accession>
<evidence type="ECO:0000259" key="20">
    <source>
        <dbReference type="PROSITE" id="PS51002"/>
    </source>
</evidence>
<dbReference type="Pfam" id="PF00032">
    <property type="entry name" value="Cytochrom_B_C"/>
    <property type="match status" value="1"/>
</dbReference>
<gene>
    <name evidence="22" type="primary">cytb</name>
</gene>
<keyword evidence="14" id="KW-0830">Ubiquinone</keyword>
<comment type="cofactor">
    <cofactor evidence="18">
        <name>heme</name>
        <dbReference type="ChEBI" id="CHEBI:30413"/>
    </cofactor>
    <text evidence="18">Binds 2 heme groups non-covalently.</text>
</comment>
<dbReference type="GO" id="GO:0008121">
    <property type="term" value="F:quinol-cytochrome-c reductase activity"/>
    <property type="evidence" value="ECO:0007669"/>
    <property type="project" value="InterPro"/>
</dbReference>
<evidence type="ECO:0000256" key="15">
    <source>
        <dbReference type="ARBA" id="ARBA00023128"/>
    </source>
</evidence>
<evidence type="ECO:0000256" key="10">
    <source>
        <dbReference type="ARBA" id="ARBA00022792"/>
    </source>
</evidence>
<evidence type="ECO:0000256" key="18">
    <source>
        <dbReference type="PIRSR" id="PIRSR038885-2"/>
    </source>
</evidence>
<evidence type="ECO:0000256" key="4">
    <source>
        <dbReference type="ARBA" id="ARBA00013531"/>
    </source>
</evidence>
<dbReference type="InterPro" id="IPR005798">
    <property type="entry name" value="Cyt_b/b6_C"/>
</dbReference>
<keyword evidence="15 19" id="KW-0496">Mitochondrion</keyword>
<evidence type="ECO:0000256" key="2">
    <source>
        <dbReference type="ARBA" id="ARBA00004448"/>
    </source>
</evidence>
<comment type="cofactor">
    <cofactor evidence="19">
        <name>heme b</name>
        <dbReference type="ChEBI" id="CHEBI:60344"/>
    </cofactor>
    <text evidence="19">Binds 2 heme groups non-covalently.</text>
</comment>
<dbReference type="PANTHER" id="PTHR19271:SF16">
    <property type="entry name" value="CYTOCHROME B"/>
    <property type="match status" value="1"/>
</dbReference>
<feature type="transmembrane region" description="Helical" evidence="19">
    <location>
        <begin position="80"/>
        <end position="101"/>
    </location>
</feature>
<feature type="binding site" description="axial binding residue" evidence="18">
    <location>
        <position position="100"/>
    </location>
    <ligand>
        <name>heme b</name>
        <dbReference type="ChEBI" id="CHEBI:60344"/>
        <label>b566</label>
    </ligand>
    <ligandPart>
        <name>Fe</name>
        <dbReference type="ChEBI" id="CHEBI:18248"/>
    </ligandPart>
</feature>
<name>A0A7R6D8J8_9CRUS</name>
<geneLocation type="mitochondrion" evidence="22"/>
<evidence type="ECO:0000256" key="6">
    <source>
        <dbReference type="ARBA" id="ARBA00022617"/>
    </source>
</evidence>
<feature type="transmembrane region" description="Helical" evidence="19">
    <location>
        <begin position="148"/>
        <end position="169"/>
    </location>
</feature>
<keyword evidence="6 18" id="KW-0349">Heme</keyword>
<feature type="transmembrane region" description="Helical" evidence="19">
    <location>
        <begin position="348"/>
        <end position="369"/>
    </location>
</feature>
<evidence type="ECO:0000256" key="9">
    <source>
        <dbReference type="ARBA" id="ARBA00022723"/>
    </source>
</evidence>
<dbReference type="EMBL" id="KY310670">
    <property type="protein sequence ID" value="ASV72583.1"/>
    <property type="molecule type" value="Genomic_DNA"/>
</dbReference>
<dbReference type="GO" id="GO:0045275">
    <property type="term" value="C:respiratory chain complex III"/>
    <property type="evidence" value="ECO:0007669"/>
    <property type="project" value="InterPro"/>
</dbReference>
<reference evidence="22" key="1">
    <citation type="submission" date="2016-12" db="EMBL/GenBank/DDBJ databases">
        <title>A first mitochondrial genomes of three bathynellaceans (Malacostraca: Syncarida: Bathynellacea), and their phylogenetic position in Malacostraca.</title>
        <authorList>
            <person name="Song J.-H."/>
            <person name="Cho J.-L."/>
            <person name="Min G.-S."/>
        </authorList>
    </citation>
    <scope>NUCLEOTIDE SEQUENCE</scope>
    <source>
        <strain evidence="22">B</strain>
    </source>
</reference>
<dbReference type="InterPro" id="IPR016174">
    <property type="entry name" value="Di-haem_cyt_TM"/>
</dbReference>
<evidence type="ECO:0000256" key="3">
    <source>
        <dbReference type="ARBA" id="ARBA00011649"/>
    </source>
</evidence>
<dbReference type="InterPro" id="IPR048260">
    <property type="entry name" value="Cytochrome_b_C_euk/bac"/>
</dbReference>
<feature type="binding site" evidence="17">
    <location>
        <position position="204"/>
    </location>
    <ligand>
        <name>a ubiquinone</name>
        <dbReference type="ChEBI" id="CHEBI:16389"/>
    </ligand>
</feature>
<dbReference type="PIRSF" id="PIRSF038885">
    <property type="entry name" value="COB"/>
    <property type="match status" value="1"/>
</dbReference>
<dbReference type="InterPro" id="IPR048259">
    <property type="entry name" value="Cytochrome_b_N_euk/bac"/>
</dbReference>
<dbReference type="Gene3D" id="1.20.810.10">
    <property type="entry name" value="Cytochrome Bc1 Complex, Chain C"/>
    <property type="match status" value="1"/>
</dbReference>
<dbReference type="GO" id="GO:0016491">
    <property type="term" value="F:oxidoreductase activity"/>
    <property type="evidence" value="ECO:0007669"/>
    <property type="project" value="UniProtKB-UniRule"/>
</dbReference>
<keyword evidence="10" id="KW-0999">Mitochondrion inner membrane</keyword>
<keyword evidence="5 19" id="KW-0813">Transport</keyword>
<feature type="domain" description="Cytochrome b/b6 C-terminal region profile" evidence="21">
    <location>
        <begin position="213"/>
        <end position="380"/>
    </location>
</feature>
<dbReference type="Pfam" id="PF00033">
    <property type="entry name" value="Cytochrome_B"/>
    <property type="match status" value="1"/>
</dbReference>
<dbReference type="SUPFAM" id="SSF81342">
    <property type="entry name" value="Transmembrane di-heme cytochromes"/>
    <property type="match status" value="1"/>
</dbReference>
<evidence type="ECO:0000256" key="17">
    <source>
        <dbReference type="PIRSR" id="PIRSR038885-1"/>
    </source>
</evidence>
<keyword evidence="16 19" id="KW-0472">Membrane</keyword>
<evidence type="ECO:0000256" key="8">
    <source>
        <dbReference type="ARBA" id="ARBA00022692"/>
    </source>
</evidence>
<dbReference type="InterPro" id="IPR005797">
    <property type="entry name" value="Cyt_b/b6_N"/>
</dbReference>
<feature type="binding site" description="axial binding residue" evidence="18">
    <location>
        <position position="185"/>
    </location>
    <ligand>
        <name>heme b</name>
        <dbReference type="ChEBI" id="CHEBI:60344"/>
        <label>b562</label>
    </ligand>
    <ligandPart>
        <name>Fe</name>
        <dbReference type="ChEBI" id="CHEBI:18248"/>
    </ligandPart>
</feature>
<evidence type="ECO:0000256" key="13">
    <source>
        <dbReference type="ARBA" id="ARBA00023004"/>
    </source>
</evidence>
<evidence type="ECO:0000259" key="21">
    <source>
        <dbReference type="PROSITE" id="PS51003"/>
    </source>
</evidence>
<feature type="binding site" description="axial binding residue" evidence="18">
    <location>
        <position position="199"/>
    </location>
    <ligand>
        <name>heme b</name>
        <dbReference type="ChEBI" id="CHEBI:60344"/>
        <label>b566</label>
    </ligand>
    <ligandPart>
        <name>Fe</name>
        <dbReference type="ChEBI" id="CHEBI:18248"/>
    </ligandPart>
</feature>
<evidence type="ECO:0000313" key="22">
    <source>
        <dbReference type="EMBL" id="ASV72583.1"/>
    </source>
</evidence>
<dbReference type="PROSITE" id="PS51002">
    <property type="entry name" value="CYTB_NTER"/>
    <property type="match status" value="1"/>
</dbReference>
<keyword evidence="12 19" id="KW-1133">Transmembrane helix</keyword>
<feature type="transmembrane region" description="Helical" evidence="19">
    <location>
        <begin position="181"/>
        <end position="202"/>
    </location>
</feature>
<evidence type="ECO:0000256" key="11">
    <source>
        <dbReference type="ARBA" id="ARBA00022982"/>
    </source>
</evidence>
<dbReference type="GO" id="GO:0005743">
    <property type="term" value="C:mitochondrial inner membrane"/>
    <property type="evidence" value="ECO:0007669"/>
    <property type="project" value="UniProtKB-SubCell"/>
</dbReference>
<dbReference type="PANTHER" id="PTHR19271">
    <property type="entry name" value="CYTOCHROME B"/>
    <property type="match status" value="1"/>
</dbReference>
<organism evidence="22">
    <name type="scientific">Arisubathynella cheongmiensis</name>
    <dbReference type="NCBI Taxonomy" id="2025387"/>
    <lineage>
        <taxon>Eukaryota</taxon>
        <taxon>Metazoa</taxon>
        <taxon>Ecdysozoa</taxon>
        <taxon>Arthropoda</taxon>
        <taxon>Crustacea</taxon>
        <taxon>Multicrustacea</taxon>
        <taxon>Malacostraca</taxon>
        <taxon>Eumalacostraca</taxon>
        <taxon>Syncarida</taxon>
        <taxon>Bathynellacea</taxon>
        <taxon>Parabathynellidae</taxon>
        <taxon>Arisubathynella</taxon>
    </lineage>
</organism>